<gene>
    <name evidence="2" type="ORF">AVDCRST_MAG67-2569</name>
</gene>
<reference evidence="2" key="1">
    <citation type="submission" date="2020-02" db="EMBL/GenBank/DDBJ databases">
        <authorList>
            <person name="Meier V. D."/>
        </authorList>
    </citation>
    <scope>NUCLEOTIDE SEQUENCE</scope>
    <source>
        <strain evidence="2">AVDCRST_MAG67</strain>
    </source>
</reference>
<evidence type="ECO:0000256" key="1">
    <source>
        <dbReference type="SAM" id="SignalP"/>
    </source>
</evidence>
<sequence>MRAPVLLPTLCLMAAAVAGCGSGATTNCRVPPDRPLLVAIRAHPQPTVVLPTSKRKGNAGRLTITACQTSDTEATATLTVFSQTHKSVRDVRHGMKLVRRSGKWTVIGDAHSRRCYEGHGSQEFSGAPCD</sequence>
<dbReference type="EMBL" id="CADCVQ010000104">
    <property type="protein sequence ID" value="CAA9508351.1"/>
    <property type="molecule type" value="Genomic_DNA"/>
</dbReference>
<keyword evidence="1" id="KW-0732">Signal</keyword>
<proteinExistence type="predicted"/>
<name>A0A6J4SYF5_9ACTN</name>
<evidence type="ECO:0000313" key="2">
    <source>
        <dbReference type="EMBL" id="CAA9508351.1"/>
    </source>
</evidence>
<feature type="signal peptide" evidence="1">
    <location>
        <begin position="1"/>
        <end position="18"/>
    </location>
</feature>
<accession>A0A6J4SYF5</accession>
<feature type="chain" id="PRO_5038778975" evidence="1">
    <location>
        <begin position="19"/>
        <end position="130"/>
    </location>
</feature>
<dbReference type="AlphaFoldDB" id="A0A6J4SYF5"/>
<dbReference type="PROSITE" id="PS51257">
    <property type="entry name" value="PROKAR_LIPOPROTEIN"/>
    <property type="match status" value="1"/>
</dbReference>
<protein>
    <submittedName>
        <fullName evidence="2">Uncharacterized protein</fullName>
    </submittedName>
</protein>
<organism evidence="2">
    <name type="scientific">uncultured Solirubrobacteraceae bacterium</name>
    <dbReference type="NCBI Taxonomy" id="1162706"/>
    <lineage>
        <taxon>Bacteria</taxon>
        <taxon>Bacillati</taxon>
        <taxon>Actinomycetota</taxon>
        <taxon>Thermoleophilia</taxon>
        <taxon>Solirubrobacterales</taxon>
        <taxon>Solirubrobacteraceae</taxon>
        <taxon>environmental samples</taxon>
    </lineage>
</organism>